<evidence type="ECO:0000313" key="7">
    <source>
        <dbReference type="EMBL" id="GLC29702.1"/>
    </source>
</evidence>
<name>A0ABQ5N3C1_9CLOT</name>
<dbReference type="PANTHER" id="PTHR42884:SF14">
    <property type="entry name" value="NEUROENDOCRINE CONVERTASE 1"/>
    <property type="match status" value="1"/>
</dbReference>
<evidence type="ECO:0000256" key="5">
    <source>
        <dbReference type="PROSITE-ProRule" id="PRU01240"/>
    </source>
</evidence>
<comment type="caution">
    <text evidence="7">The sequence shown here is derived from an EMBL/GenBank/DDBJ whole genome shotgun (WGS) entry which is preliminary data.</text>
</comment>
<keyword evidence="2 5" id="KW-0645">Protease</keyword>
<feature type="active site" description="Charge relay system" evidence="5">
    <location>
        <position position="153"/>
    </location>
</feature>
<evidence type="ECO:0000259" key="6">
    <source>
        <dbReference type="Pfam" id="PF00082"/>
    </source>
</evidence>
<organism evidence="7 8">
    <name type="scientific">Clostridium omnivorum</name>
    <dbReference type="NCBI Taxonomy" id="1604902"/>
    <lineage>
        <taxon>Bacteria</taxon>
        <taxon>Bacillati</taxon>
        <taxon>Bacillota</taxon>
        <taxon>Clostridia</taxon>
        <taxon>Eubacteriales</taxon>
        <taxon>Clostridiaceae</taxon>
        <taxon>Clostridium</taxon>
    </lineage>
</organism>
<dbReference type="Pfam" id="PF00082">
    <property type="entry name" value="Peptidase_S8"/>
    <property type="match status" value="1"/>
</dbReference>
<dbReference type="PRINTS" id="PR00723">
    <property type="entry name" value="SUBTILISIN"/>
</dbReference>
<sequence>MGKFEKFLSIVLTYIFVVSIILQAVPVSAKAEGENKVSKGLRAIEGQVVFKVRDLKYKGYSKAVEEYKGQIISNNGPYFVVKVDSNNTKALISALEDDKNIAFAEVNAVGEKQGTVINDPMMDKQDYLSAGNVREAWDLIQNTTTEIQVAVVDSGVKANHEDLANKVLSGYNYVAGNADTADDIGHGTQVAGIIAANANNGIGIAGVAGNINTKIVPIKVIDAKGNCTSANVAAGIRYAADKNIPIINLSISGEGYSKVVEDAVNYALSKNCLVVAASGDKRDNADNYWPANIEGTLVVSCAGYGYNQSNYGKAITMSAVGYGYTTNSNGSYCNVQGSSFAAAVVSGTAALAKAKNTQYSKDQLLNLLKKSANLVGNFVSNDYASYNHYAGYGTVNALKMCNTANDYIEIASPKSGEPLSGDVEVKVKALNPSDMLKLEITLNDDPTIINTVNGSGANTYTASISALKFKEGENKITVKAYSKASNNTFIDYRYVRITNNSSNKLMVNLTGMDGTTKIQNGTRVYLSSGDKPYQTISALTDNNGAVTFFNIDANQEYNLYYYYNAGTDTLKKPVFYHKIIKGSGTMNLSAKDIGLRPVTINTKKVDNSALLNSKLNVYFINSSFELDNVFDASGNAAIYVNDSTNAAFKIVNETEGYIYEKKVEDFTGINAINFTVNDDMAAVKVNNEYSSSLSKELFSVTDKGTFQFFSKVAFELNNKQDKTVYMPKGTYNYAYTVEAKDINGNPWTYKYQDKAVNIIENTSFNYGKLQLSAESILNADKNDLVQVNTKLTDNYGNIVSFGEDSQKVFDSYLTGTKVYNSSGTLISNSSYSARVLDNRYYQGIISIGVRANTNFAAGNYFVEVSTNLGPLGTVTSNRLSFNLDGSGITVGELKAVVKPPVAVTSNVNVEYVIYNKDTNQKITGGFIEDKRPEEEISFKINKEFANSSNKIMIIGRASDGTKFLYDRPIVSSNGTDVCFDNSENLARRITFGIDDVNKTDILYGAAFEIRPSQANTILINKGEIDAKGLSKTWIDDNTYKIELFNYEKKFILGGNYNISSANTNIVFNTTSLSKFNLKVSNVNDYKCSDVCIGEKVLTGGYQFYEPRFTLNVTDSDVINVSLELNLRIIGVNTYTYNEIRGEAYNYNYEYNYDLNMPVQKNVELKDFNLEADSYNNRVLLPQPITVNYTIKSGEFILRNISRSSHYKFMNEFGDSIPVMYMNLYDSQGNVVSSNIRDKNEQDYVGHDVINDVSIPQGAYNLKIMMPPNAKMLNNNNMTVNIDASNMQKMRIMNPFDITKPLINGEVNVSGTKYYTNNNGDVYLQKGLYNKSITITANNGSEVAVFSPDNISNDNEVTIAKPISSLKKVNIKESSTLGKVDLREGNIELRNSYNNSSIFKLGKSGEVITYVDADKYTIIASSNSDNPIGYYLKTNLDASVQSQVIIDNVNLATILTENNIAANIDYQNVAITNGFLVSLGTQINYNYYDSIYTSGSRVMLCYSGTINCDKAAQYTIKFGKTFTANASLLNSQVEPNGLVSANLYFKDEFNNNVYINGSQKIKAIISQNGVDKYTLDCNNGPRGNSFNLPDGINGTVQVRYEIDLSSISMGKYTTNTVDLVCNLDNYYCVAILDPMGKPSKGGYIEGPFENVHQITIGSNGNVYIRKDTVVQGQNYRIKVYGYTQDSGEPFVYTRDYNTTIQSIASEGNSQRVNISIIKPDNITFDSGTINILKKGSFGETVYTSILQFNSTNWDKVNIWLEKGDYAIYNNMSIYNQKQYLSFADISVDQAVINSVILDGNKVSRVQVDGTTNYTLNFTGYENMWINKGELYMTYGKQFNYSLYDNNNSINYTGSLNIQPNIVNYIKAGKNFTVTPSLINTQTTPGSTVEANFAFKDEYNNVASVNNINNVKAVISDAVNTIATVDCSYNWGKAAFNLPSEAVGQLKVSFEVTVNNIGTFKSSSCDLNISMDGYYKINITDPQGMPANGGNVAVTYNDSFGGQIASASISSSGIAYVKKDNIKIGTSYKICVSGKTLQTNGLFVYIRDFSIPDVTSKETSIAAGNNISKVNISTNKPYSAIESGKFYILKGERRICSIDYSKYVTSDISNFENFNVWIDNGAYKFKMILNCNDGSTNISSYNLFSDLIDVSKASNIVMDCNNVSELKVSLPDKASLNAVYLQDGTMGFSDPVQLYNKTYFSKRAYSSVNVYYRNEAGSNINAYKKDFLIKDNVTELVVGRINTAQGASIDMPFKFPGSLKAGAQYYYSMPSIKDFNGFELNSSSQNSNKCTLNLYKLDGTLAGSIASTDTNSIIIPTLEDGIYEAEVTRTIDGVGTCKSQKQKVSIYSGNYYAFYLNNSVKSNGSISLFDGDKNIITASLSNNNINDGDSTLCISKNLLQAGKKYSALVSYCDFNNVFHSYKADITIDQNSIYQVSDPQDSVQTVITNLPTEGTKLFIDGNIIDKGVISSNGELTVKLQTGSHKINLSGYNKSNDKYYVINRTISIASDTTKIALDISNVCGISIGSMLKRNPYETTYKLNNLSTCSQFEVKYSEVPGNIVYVDKGNYDADVELRLSSSKDPITATYKLDCNGDNSNLIIGKSLKPMVNLNKIIYNTSDAVGITSVNIYDGDVELKGFAPLNFTIDSIDIMHGDKVIKSLPNIISTKLSGETNIRVKLTNEILGSIVSDTKSVIIANPTFTALGDINLDDTVDIFDLVLLSKDYGKKKGVNSDWDGRCNLDNSDNANLIDIKDLAKAAQNYNKKY</sequence>
<accession>A0ABQ5N3C1</accession>
<dbReference type="PROSITE" id="PS51892">
    <property type="entry name" value="SUBTILASE"/>
    <property type="match status" value="1"/>
</dbReference>
<dbReference type="Proteomes" id="UP001208567">
    <property type="component" value="Unassembled WGS sequence"/>
</dbReference>
<feature type="domain" description="Peptidase S8/S53" evidence="6">
    <location>
        <begin position="146"/>
        <end position="393"/>
    </location>
</feature>
<dbReference type="PROSITE" id="PS00136">
    <property type="entry name" value="SUBTILASE_ASP"/>
    <property type="match status" value="1"/>
</dbReference>
<evidence type="ECO:0000256" key="2">
    <source>
        <dbReference type="ARBA" id="ARBA00022670"/>
    </source>
</evidence>
<proteinExistence type="inferred from homology"/>
<dbReference type="PROSITE" id="PS00137">
    <property type="entry name" value="SUBTILASE_HIS"/>
    <property type="match status" value="1"/>
</dbReference>
<dbReference type="InterPro" id="IPR000209">
    <property type="entry name" value="Peptidase_S8/S53_dom"/>
</dbReference>
<dbReference type="InterPro" id="IPR036439">
    <property type="entry name" value="Dockerin_dom_sf"/>
</dbReference>
<keyword evidence="4 5" id="KW-0720">Serine protease</keyword>
<keyword evidence="3 5" id="KW-0378">Hydrolase</keyword>
<feature type="active site" description="Charge relay system" evidence="5">
    <location>
        <position position="339"/>
    </location>
</feature>
<reference evidence="7 8" key="1">
    <citation type="journal article" date="2024" name="Int. J. Syst. Evol. Microbiol.">
        <title>Clostridium omnivorum sp. nov., isolated from anoxic soil under the treatment of reductive soil disinfestation.</title>
        <authorList>
            <person name="Ueki A."/>
            <person name="Tonouchi A."/>
            <person name="Kaku N."/>
            <person name="Honma S."/>
            <person name="Ueki K."/>
        </authorList>
    </citation>
    <scope>NUCLEOTIDE SEQUENCE [LARGE SCALE GENOMIC DNA]</scope>
    <source>
        <strain evidence="7 8">E14</strain>
    </source>
</reference>
<dbReference type="EMBL" id="BRXR01000001">
    <property type="protein sequence ID" value="GLC29702.1"/>
    <property type="molecule type" value="Genomic_DNA"/>
</dbReference>
<dbReference type="InterPro" id="IPR023827">
    <property type="entry name" value="Peptidase_S8_Asp-AS"/>
</dbReference>
<dbReference type="PANTHER" id="PTHR42884">
    <property type="entry name" value="PROPROTEIN CONVERTASE SUBTILISIN/KEXIN-RELATED"/>
    <property type="match status" value="1"/>
</dbReference>
<evidence type="ECO:0000256" key="3">
    <source>
        <dbReference type="ARBA" id="ARBA00022801"/>
    </source>
</evidence>
<dbReference type="InterPro" id="IPR015500">
    <property type="entry name" value="Peptidase_S8_subtilisin-rel"/>
</dbReference>
<dbReference type="Gene3D" id="1.10.1330.10">
    <property type="entry name" value="Dockerin domain"/>
    <property type="match status" value="1"/>
</dbReference>
<evidence type="ECO:0000256" key="1">
    <source>
        <dbReference type="ARBA" id="ARBA00011073"/>
    </source>
</evidence>
<evidence type="ECO:0000256" key="4">
    <source>
        <dbReference type="ARBA" id="ARBA00022825"/>
    </source>
</evidence>
<protein>
    <recommendedName>
        <fullName evidence="6">Peptidase S8/S53 domain-containing protein</fullName>
    </recommendedName>
</protein>
<dbReference type="InterPro" id="IPR022398">
    <property type="entry name" value="Peptidase_S8_His-AS"/>
</dbReference>
<gene>
    <name evidence="7" type="ORF">bsdE14_11120</name>
</gene>
<dbReference type="RefSeq" id="WP_264848989.1">
    <property type="nucleotide sequence ID" value="NZ_BRXR01000001.1"/>
</dbReference>
<comment type="similarity">
    <text evidence="1 5">Belongs to the peptidase S8 family.</text>
</comment>
<dbReference type="SUPFAM" id="SSF52743">
    <property type="entry name" value="Subtilisin-like"/>
    <property type="match status" value="1"/>
</dbReference>
<feature type="active site" description="Charge relay system" evidence="5">
    <location>
        <position position="186"/>
    </location>
</feature>
<dbReference type="InterPro" id="IPR036852">
    <property type="entry name" value="Peptidase_S8/S53_dom_sf"/>
</dbReference>
<evidence type="ECO:0000313" key="8">
    <source>
        <dbReference type="Proteomes" id="UP001208567"/>
    </source>
</evidence>
<dbReference type="Gene3D" id="3.40.50.200">
    <property type="entry name" value="Peptidase S8/S53 domain"/>
    <property type="match status" value="1"/>
</dbReference>
<keyword evidence="8" id="KW-1185">Reference proteome</keyword>